<evidence type="ECO:0000256" key="7">
    <source>
        <dbReference type="ARBA" id="ARBA00023136"/>
    </source>
</evidence>
<evidence type="ECO:0000256" key="9">
    <source>
        <dbReference type="ARBA" id="ARBA00023264"/>
    </source>
</evidence>
<dbReference type="EC" id="2.3.1.275" evidence="10"/>
<evidence type="ECO:0000313" key="11">
    <source>
        <dbReference type="EMBL" id="AGF49696.1"/>
    </source>
</evidence>
<dbReference type="PANTHER" id="PTHR30309:SF0">
    <property type="entry name" value="GLYCEROL-3-PHOSPHATE ACYLTRANSFERASE-RELATED"/>
    <property type="match status" value="1"/>
</dbReference>
<comment type="subcellular location">
    <subcellularLocation>
        <location evidence="10">Cell membrane</location>
        <topology evidence="10">Multi-pass membrane protein</topology>
    </subcellularLocation>
</comment>
<keyword evidence="8 10" id="KW-0594">Phospholipid biosynthesis</keyword>
<dbReference type="AlphaFoldDB" id="M1M067"/>
<dbReference type="PATRIC" id="fig|1208922.3.peg.249"/>
<proteinExistence type="inferred from homology"/>
<feature type="transmembrane region" description="Helical" evidence="10">
    <location>
        <begin position="56"/>
        <end position="78"/>
    </location>
</feature>
<evidence type="ECO:0000256" key="4">
    <source>
        <dbReference type="ARBA" id="ARBA00022692"/>
    </source>
</evidence>
<dbReference type="SMART" id="SM01207">
    <property type="entry name" value="G3P_acyltransf"/>
    <property type="match status" value="1"/>
</dbReference>
<evidence type="ECO:0000313" key="12">
    <source>
        <dbReference type="Proteomes" id="UP000011563"/>
    </source>
</evidence>
<keyword evidence="7 10" id="KW-0472">Membrane</keyword>
<feature type="transmembrane region" description="Helical" evidence="10">
    <location>
        <begin position="116"/>
        <end position="140"/>
    </location>
</feature>
<comment type="catalytic activity">
    <reaction evidence="10">
        <text>an acyl phosphate + sn-glycerol 3-phosphate = a 1-acyl-sn-glycero-3-phosphate + phosphate</text>
        <dbReference type="Rhea" id="RHEA:34075"/>
        <dbReference type="ChEBI" id="CHEBI:43474"/>
        <dbReference type="ChEBI" id="CHEBI:57597"/>
        <dbReference type="ChEBI" id="CHEBI:57970"/>
        <dbReference type="ChEBI" id="CHEBI:59918"/>
        <dbReference type="EC" id="2.3.1.275"/>
    </reaction>
</comment>
<dbReference type="UniPathway" id="UPA00085"/>
<keyword evidence="12" id="KW-1185">Reference proteome</keyword>
<keyword evidence="11" id="KW-0012">Acyltransferase</keyword>
<evidence type="ECO:0000256" key="2">
    <source>
        <dbReference type="ARBA" id="ARBA00022516"/>
    </source>
</evidence>
<dbReference type="PANTHER" id="PTHR30309">
    <property type="entry name" value="INNER MEMBRANE PROTEIN YGIH"/>
    <property type="match status" value="1"/>
</dbReference>
<dbReference type="NCBIfam" id="TIGR00023">
    <property type="entry name" value="glycerol-3-phosphate 1-O-acyltransferase PlsY"/>
    <property type="match status" value="1"/>
</dbReference>
<dbReference type="RefSeq" id="WP_015237948.1">
    <property type="nucleotide sequence ID" value="NC_020285.1"/>
</dbReference>
<dbReference type="Proteomes" id="UP000011563">
    <property type="component" value="Chromosome"/>
</dbReference>
<reference evidence="11 12" key="1">
    <citation type="journal article" date="2013" name="Genome Biol. Evol.">
        <title>Genome evolution and phylogenomic analysis of candidatus kinetoplastibacterium, the betaproteobacterial endosymbionts of strigomonas and angomonas.</title>
        <authorList>
            <person name="Alves J.M."/>
            <person name="Serrano M.G."/>
            <person name="Maia da Silva F."/>
            <person name="Voegtly L.J."/>
            <person name="Matveyev A.V."/>
            <person name="Teixeira M.M."/>
            <person name="Camargo E.P."/>
            <person name="Buck G.A."/>
        </authorList>
    </citation>
    <scope>NUCLEOTIDE SEQUENCE [LARGE SCALE GENOMIC DNA]</scope>
    <source>
        <strain evidence="11 12">TCC012E</strain>
    </source>
</reference>
<keyword evidence="1 10" id="KW-1003">Cell membrane</keyword>
<keyword evidence="6 10" id="KW-0443">Lipid metabolism</keyword>
<evidence type="ECO:0000256" key="5">
    <source>
        <dbReference type="ARBA" id="ARBA00022989"/>
    </source>
</evidence>
<dbReference type="GO" id="GO:0043772">
    <property type="term" value="F:acyl-phosphate glycerol-3-phosphate acyltransferase activity"/>
    <property type="evidence" value="ECO:0007669"/>
    <property type="project" value="UniProtKB-UniRule"/>
</dbReference>
<dbReference type="GO" id="GO:0008654">
    <property type="term" value="P:phospholipid biosynthetic process"/>
    <property type="evidence" value="ECO:0007669"/>
    <property type="project" value="UniProtKB-UniRule"/>
</dbReference>
<comment type="similarity">
    <text evidence="10">Belongs to the PlsY family.</text>
</comment>
<protein>
    <recommendedName>
        <fullName evidence="10">Glycerol-3-phosphate acyltransferase</fullName>
    </recommendedName>
    <alternativeName>
        <fullName evidence="10">Acyl-PO4 G3P acyltransferase</fullName>
    </alternativeName>
    <alternativeName>
        <fullName evidence="10">Acyl-phosphate--glycerol-3-phosphate acyltransferase</fullName>
    </alternativeName>
    <alternativeName>
        <fullName evidence="10">G3P acyltransferase</fullName>
        <shortName evidence="10">GPAT</shortName>
        <ecNumber evidence="10">2.3.1.275</ecNumber>
    </alternativeName>
    <alternativeName>
        <fullName evidence="10">Lysophosphatidic acid synthase</fullName>
        <shortName evidence="10">LPA synthase</shortName>
    </alternativeName>
</protein>
<dbReference type="HOGENOM" id="CLU_081254_0_0_4"/>
<comment type="subunit">
    <text evidence="10">Probably interacts with PlsX.</text>
</comment>
<accession>M1M067</accession>
<evidence type="ECO:0000256" key="3">
    <source>
        <dbReference type="ARBA" id="ARBA00022679"/>
    </source>
</evidence>
<evidence type="ECO:0000256" key="10">
    <source>
        <dbReference type="HAMAP-Rule" id="MF_01043"/>
    </source>
</evidence>
<comment type="pathway">
    <text evidence="10">Lipid metabolism; phospholipid metabolism.</text>
</comment>
<dbReference type="EMBL" id="CP003807">
    <property type="protein sequence ID" value="AGF49696.1"/>
    <property type="molecule type" value="Genomic_DNA"/>
</dbReference>
<feature type="transmembrane region" description="Helical" evidence="10">
    <location>
        <begin position="171"/>
        <end position="189"/>
    </location>
</feature>
<keyword evidence="9 10" id="KW-1208">Phospholipid metabolism</keyword>
<keyword evidence="4 10" id="KW-0812">Transmembrane</keyword>
<feature type="transmembrane region" description="Helical" evidence="10">
    <location>
        <begin position="147"/>
        <end position="165"/>
    </location>
</feature>
<organism evidence="11 12">
    <name type="scientific">Candidatus Kinetoplastidibacterium blastocrithidiae TCC012E</name>
    <dbReference type="NCBI Taxonomy" id="1208922"/>
    <lineage>
        <taxon>Bacteria</taxon>
        <taxon>Pseudomonadati</taxon>
        <taxon>Pseudomonadota</taxon>
        <taxon>Betaproteobacteria</taxon>
        <taxon>Candidatus Kinetoplastidibacterium</taxon>
    </lineage>
</organism>
<evidence type="ECO:0000256" key="8">
    <source>
        <dbReference type="ARBA" id="ARBA00023209"/>
    </source>
</evidence>
<dbReference type="KEGG" id="kbt:BCUE_0498"/>
<keyword evidence="2 10" id="KW-0444">Lipid biosynthesis</keyword>
<evidence type="ECO:0000256" key="6">
    <source>
        <dbReference type="ARBA" id="ARBA00023098"/>
    </source>
</evidence>
<dbReference type="Pfam" id="PF02660">
    <property type="entry name" value="G3P_acyltransf"/>
    <property type="match status" value="1"/>
</dbReference>
<dbReference type="GO" id="GO:0005886">
    <property type="term" value="C:plasma membrane"/>
    <property type="evidence" value="ECO:0007669"/>
    <property type="project" value="UniProtKB-SubCell"/>
</dbReference>
<gene>
    <name evidence="10" type="primary">plsY</name>
    <name evidence="11" type="ORF">BCUE_0498</name>
</gene>
<evidence type="ECO:0000256" key="1">
    <source>
        <dbReference type="ARBA" id="ARBA00022475"/>
    </source>
</evidence>
<feature type="transmembrane region" description="Helical" evidence="10">
    <location>
        <begin position="90"/>
        <end position="110"/>
    </location>
</feature>
<feature type="transmembrane region" description="Helical" evidence="10">
    <location>
        <begin position="12"/>
        <end position="36"/>
    </location>
</feature>
<name>M1M067_9PROT</name>
<dbReference type="HAMAP" id="MF_01043">
    <property type="entry name" value="PlsY"/>
    <property type="match status" value="1"/>
</dbReference>
<keyword evidence="3 10" id="KW-0808">Transferase</keyword>
<keyword evidence="5 10" id="KW-1133">Transmembrane helix</keyword>
<dbReference type="InterPro" id="IPR003811">
    <property type="entry name" value="G3P_acylTferase_PlsY"/>
</dbReference>
<sequence>MIANNCTNIHFFSVTILSYIIGSIPFAVLTSIFLGLEDPRNFGSKNPGATNMLRTGNKIAAIITLLGDMIKGFIAIKITTIIYGINCPKLMGLSIVFVVLGHMYPVFANFRGGKGIATFFGILSAINPLSSVFYAISWIIISYIWKYSSMSSIVTVVIAITYYFIDYKTGNTDREILISIMVVGILLIYKHKKNIKKLINGTENSINF</sequence>
<comment type="function">
    <text evidence="10">Catalyzes the transfer of an acyl group from acyl-phosphate (acyl-PO(4)) to glycerol-3-phosphate (G3P) to form lysophosphatidic acid (LPA). This enzyme utilizes acyl-phosphate as fatty acyl donor, but not acyl-CoA or acyl-ACP.</text>
</comment>